<dbReference type="PANTHER" id="PTHR31311">
    <property type="entry name" value="XYLOGLUCAN 6-XYLOSYLTRANSFERASE 5-RELATED-RELATED"/>
    <property type="match status" value="1"/>
</dbReference>
<gene>
    <name evidence="12" type="ORF">NYM_LOCUS15840</name>
</gene>
<feature type="compositionally biased region" description="Pro residues" evidence="11">
    <location>
        <begin position="1"/>
        <end position="12"/>
    </location>
</feature>
<evidence type="ECO:0000256" key="2">
    <source>
        <dbReference type="ARBA" id="ARBA00005664"/>
    </source>
</evidence>
<dbReference type="GO" id="GO:0005802">
    <property type="term" value="C:trans-Golgi network"/>
    <property type="evidence" value="ECO:0007669"/>
    <property type="project" value="TreeGrafter"/>
</dbReference>
<evidence type="ECO:0000256" key="5">
    <source>
        <dbReference type="ARBA" id="ARBA00022692"/>
    </source>
</evidence>
<keyword evidence="3" id="KW-0328">Glycosyltransferase</keyword>
<keyword evidence="10" id="KW-0325">Glycoprotein</keyword>
<comment type="subcellular location">
    <subcellularLocation>
        <location evidence="1">Golgi apparatus membrane</location>
        <topology evidence="1">Single-pass type II membrane protein</topology>
    </subcellularLocation>
</comment>
<name>A0A5K1BS42_9MAGN</name>
<dbReference type="InterPro" id="IPR029044">
    <property type="entry name" value="Nucleotide-diphossugar_trans"/>
</dbReference>
<dbReference type="Gene3D" id="3.90.550.10">
    <property type="entry name" value="Spore Coat Polysaccharide Biosynthesis Protein SpsA, Chain A"/>
    <property type="match status" value="1"/>
</dbReference>
<sequence length="464" mass="53190">MLPSSPSDPPPAMAKHTASPKSHSRQSSSLCSCFLSDCSVFTGGAMAALLFVWALWTVCNSLNPAIINLSSSSSSSYLRADSLPTHQHKPSPFPSDSPGSTFYDDPSLDYTIGVPMKDWDRKRSEWMASHPWITPRKIILVTGSQPTACKNPTGDHLLLRFFKNKADYCRLHGYDIFYNNVLLQPKMHTFWAKLPAVKSVMISHPETEWVWWVDSDAAITDMEFTLPLERYVGRNLIVHGWENMVYENRSWVGLNAGVFLMRNCQWSMDFMEVWASMGPQTPDYAEWGRIQTSVLADRMFKNADDQSGLVYLLLKEKEKWGDKIFLENSFYFESYWIEIVGKLEDVSKKYEEMERADAALRRRHAEKTSELYWPKREAHLREEGYGPNSLRRPFITHFTGCQPCSGDHNKMYSGENCYKGMVRVLNFADNQVLKNYGFYRKDLLDTETVFPAPFDFPANRSGSA</sequence>
<dbReference type="InterPro" id="IPR008630">
    <property type="entry name" value="Glyco_trans_34"/>
</dbReference>
<keyword evidence="6" id="KW-0735">Signal-anchor</keyword>
<dbReference type="EMBL" id="LR721781">
    <property type="protein sequence ID" value="VVW18924.1"/>
    <property type="molecule type" value="Genomic_DNA"/>
</dbReference>
<evidence type="ECO:0000256" key="10">
    <source>
        <dbReference type="ARBA" id="ARBA00023180"/>
    </source>
</evidence>
<feature type="region of interest" description="Disordered" evidence="11">
    <location>
        <begin position="1"/>
        <end position="25"/>
    </location>
</feature>
<dbReference type="FunFam" id="3.90.550.10:FF:000127">
    <property type="entry name" value="Probable glycosyltransferase 7"/>
    <property type="match status" value="1"/>
</dbReference>
<dbReference type="Gramene" id="NC3G0225350.1">
    <property type="protein sequence ID" value="NC3G0225350.1:cds"/>
    <property type="gene ID" value="NC3G0225350"/>
</dbReference>
<proteinExistence type="inferred from homology"/>
<dbReference type="GO" id="GO:0000139">
    <property type="term" value="C:Golgi membrane"/>
    <property type="evidence" value="ECO:0007669"/>
    <property type="project" value="UniProtKB-SubCell"/>
</dbReference>
<evidence type="ECO:0000256" key="4">
    <source>
        <dbReference type="ARBA" id="ARBA00022679"/>
    </source>
</evidence>
<evidence type="ECO:0000256" key="8">
    <source>
        <dbReference type="ARBA" id="ARBA00023034"/>
    </source>
</evidence>
<evidence type="ECO:0000256" key="11">
    <source>
        <dbReference type="SAM" id="MobiDB-lite"/>
    </source>
</evidence>
<keyword evidence="8" id="KW-0333">Golgi apparatus</keyword>
<keyword evidence="9" id="KW-0472">Membrane</keyword>
<organism evidence="12">
    <name type="scientific">Nymphaea colorata</name>
    <name type="common">pocket water lily</name>
    <dbReference type="NCBI Taxonomy" id="210225"/>
    <lineage>
        <taxon>Eukaryota</taxon>
        <taxon>Viridiplantae</taxon>
        <taxon>Streptophyta</taxon>
        <taxon>Embryophyta</taxon>
        <taxon>Tracheophyta</taxon>
        <taxon>Spermatophyta</taxon>
        <taxon>Magnoliopsida</taxon>
        <taxon>Nymphaeales</taxon>
        <taxon>Nymphaeaceae</taxon>
        <taxon>Nymphaea</taxon>
    </lineage>
</organism>
<reference evidence="12" key="1">
    <citation type="submission" date="2019-09" db="EMBL/GenBank/DDBJ databases">
        <authorList>
            <person name="Zhang L."/>
        </authorList>
    </citation>
    <scope>NUCLEOTIDE SEQUENCE</scope>
</reference>
<keyword evidence="4" id="KW-0808">Transferase</keyword>
<evidence type="ECO:0000256" key="9">
    <source>
        <dbReference type="ARBA" id="ARBA00023136"/>
    </source>
</evidence>
<evidence type="ECO:0000256" key="7">
    <source>
        <dbReference type="ARBA" id="ARBA00022989"/>
    </source>
</evidence>
<dbReference type="GO" id="GO:0008378">
    <property type="term" value="F:galactosyltransferase activity"/>
    <property type="evidence" value="ECO:0007669"/>
    <property type="project" value="TreeGrafter"/>
</dbReference>
<dbReference type="GO" id="GO:0005768">
    <property type="term" value="C:endosome"/>
    <property type="evidence" value="ECO:0007669"/>
    <property type="project" value="TreeGrafter"/>
</dbReference>
<dbReference type="PANTHER" id="PTHR31311:SF3">
    <property type="entry name" value="GLYCOSYLTRANSFERASE 7-RELATED"/>
    <property type="match status" value="1"/>
</dbReference>
<dbReference type="OrthoDB" id="407658at2759"/>
<evidence type="ECO:0000256" key="6">
    <source>
        <dbReference type="ARBA" id="ARBA00022968"/>
    </source>
</evidence>
<dbReference type="AlphaFoldDB" id="A0A5K1BS42"/>
<protein>
    <recommendedName>
        <fullName evidence="13">Galactosyl transferase GMA12/MNN10 family protein</fullName>
    </recommendedName>
</protein>
<evidence type="ECO:0008006" key="13">
    <source>
        <dbReference type="Google" id="ProtNLM"/>
    </source>
</evidence>
<keyword evidence="7" id="KW-1133">Transmembrane helix</keyword>
<comment type="similarity">
    <text evidence="2">Belongs to the glycosyltransferase 34 family.</text>
</comment>
<dbReference type="OMA" id="MDLIDTW"/>
<evidence type="ECO:0000256" key="1">
    <source>
        <dbReference type="ARBA" id="ARBA00004323"/>
    </source>
</evidence>
<keyword evidence="5" id="KW-0812">Transmembrane</keyword>
<accession>A0A5K1BS42</accession>
<dbReference type="Pfam" id="PF05637">
    <property type="entry name" value="Glyco_transf_34"/>
    <property type="match status" value="1"/>
</dbReference>
<evidence type="ECO:0000313" key="12">
    <source>
        <dbReference type="EMBL" id="VVW18924.1"/>
    </source>
</evidence>
<evidence type="ECO:0000256" key="3">
    <source>
        <dbReference type="ARBA" id="ARBA00022676"/>
    </source>
</evidence>